<gene>
    <name evidence="4" type="ORF">A5481_15770</name>
</gene>
<dbReference type="AlphaFoldDB" id="A0A179S965"/>
<evidence type="ECO:0000256" key="1">
    <source>
        <dbReference type="ARBA" id="ARBA00022723"/>
    </source>
</evidence>
<evidence type="ECO:0000313" key="5">
    <source>
        <dbReference type="Proteomes" id="UP000078316"/>
    </source>
</evidence>
<evidence type="ECO:0000313" key="4">
    <source>
        <dbReference type="EMBL" id="OAS23907.1"/>
    </source>
</evidence>
<feature type="domain" description="HIRAN" evidence="3">
    <location>
        <begin position="35"/>
        <end position="106"/>
    </location>
</feature>
<comment type="caution">
    <text evidence="4">The sequence shown here is derived from an EMBL/GenBank/DDBJ whole genome shotgun (WGS) entry which is preliminary data.</text>
</comment>
<keyword evidence="2" id="KW-0378">Hydrolase</keyword>
<dbReference type="InterPro" id="IPR014905">
    <property type="entry name" value="HIRAN"/>
</dbReference>
<organism evidence="4 5">
    <name type="scientific">Methylobacterium platani</name>
    <dbReference type="NCBI Taxonomy" id="427683"/>
    <lineage>
        <taxon>Bacteria</taxon>
        <taxon>Pseudomonadati</taxon>
        <taxon>Pseudomonadota</taxon>
        <taxon>Alphaproteobacteria</taxon>
        <taxon>Hyphomicrobiales</taxon>
        <taxon>Methylobacteriaceae</taxon>
        <taxon>Methylobacterium</taxon>
    </lineage>
</organism>
<dbReference type="GO" id="GO:0016818">
    <property type="term" value="F:hydrolase activity, acting on acid anhydrides, in phosphorus-containing anhydrides"/>
    <property type="evidence" value="ECO:0007669"/>
    <property type="project" value="InterPro"/>
</dbReference>
<reference evidence="4 5" key="1">
    <citation type="submission" date="2016-04" db="EMBL/GenBank/DDBJ databases">
        <authorList>
            <person name="Evans L.H."/>
            <person name="Alamgir A."/>
            <person name="Owens N."/>
            <person name="Weber N.D."/>
            <person name="Virtaneva K."/>
            <person name="Barbian K."/>
            <person name="Babar A."/>
            <person name="Rosenke K."/>
        </authorList>
    </citation>
    <scope>NUCLEOTIDE SEQUENCE [LARGE SCALE GENOMIC DNA]</scope>
    <source>
        <strain evidence="4 5">PMB02</strain>
    </source>
</reference>
<dbReference type="OrthoDB" id="8006115at2"/>
<dbReference type="EMBL" id="LWHQ01000028">
    <property type="protein sequence ID" value="OAS23907.1"/>
    <property type="molecule type" value="Genomic_DNA"/>
</dbReference>
<accession>A0A179S965</accession>
<proteinExistence type="predicted"/>
<evidence type="ECO:0000256" key="2">
    <source>
        <dbReference type="ARBA" id="ARBA00022801"/>
    </source>
</evidence>
<dbReference type="GO" id="GO:0008270">
    <property type="term" value="F:zinc ion binding"/>
    <property type="evidence" value="ECO:0007669"/>
    <property type="project" value="InterPro"/>
</dbReference>
<dbReference type="Pfam" id="PF08797">
    <property type="entry name" value="HIRAN"/>
    <property type="match status" value="1"/>
</dbReference>
<sequence>MTDSPFEVPGVVLLQGVDAAVEADRIRAGEPWHDGSVAGLQFYGYGERGLNGEPIRPRLGQRLALVRAPDNAFDGYAVEVWLGNGVMLGHLPADVAGWVAGPLDAGRPLRAYCSHPGDWTPWSLRALLVGEALVEPNEPPPDEPCRLPAVVVAADDDIPF</sequence>
<dbReference type="STRING" id="427683.A5481_15770"/>
<dbReference type="GO" id="GO:0003676">
    <property type="term" value="F:nucleic acid binding"/>
    <property type="evidence" value="ECO:0007669"/>
    <property type="project" value="InterPro"/>
</dbReference>
<keyword evidence="1" id="KW-0479">Metal-binding</keyword>
<protein>
    <recommendedName>
        <fullName evidence="3">HIRAN domain-containing protein</fullName>
    </recommendedName>
</protein>
<dbReference type="Gene3D" id="3.30.70.2330">
    <property type="match status" value="1"/>
</dbReference>
<dbReference type="Proteomes" id="UP000078316">
    <property type="component" value="Unassembled WGS sequence"/>
</dbReference>
<dbReference type="RefSeq" id="WP_048435282.1">
    <property type="nucleotide sequence ID" value="NZ_LWHQ01000028.1"/>
</dbReference>
<name>A0A179S965_9HYPH</name>
<evidence type="ECO:0000259" key="3">
    <source>
        <dbReference type="Pfam" id="PF08797"/>
    </source>
</evidence>